<proteinExistence type="predicted"/>
<accession>A0A5C7F290</accession>
<organism evidence="1 2">
    <name type="scientific">Alkalicoccus halolimnae</name>
    <dbReference type="NCBI Taxonomy" id="1667239"/>
    <lineage>
        <taxon>Bacteria</taxon>
        <taxon>Bacillati</taxon>
        <taxon>Bacillota</taxon>
        <taxon>Bacilli</taxon>
        <taxon>Bacillales</taxon>
        <taxon>Bacillaceae</taxon>
        <taxon>Alkalicoccus</taxon>
    </lineage>
</organism>
<evidence type="ECO:0008006" key="3">
    <source>
        <dbReference type="Google" id="ProtNLM"/>
    </source>
</evidence>
<gene>
    <name evidence="1" type="ORF">FTX54_013375</name>
</gene>
<dbReference type="Proteomes" id="UP000321816">
    <property type="component" value="Chromosome"/>
</dbReference>
<sequence length="114" mass="12753">MSKRIEVFYNSENGAQDAATSIQKYKVTEVRVEKIPENEERDTVLIPAGNIGAAQSGHPGMFASLKELKDTLTKDGKASPDYILQFFVEEEDKKPVLEEIKKTDGYIDKETGNE</sequence>
<evidence type="ECO:0000313" key="2">
    <source>
        <dbReference type="Proteomes" id="UP000321816"/>
    </source>
</evidence>
<keyword evidence="2" id="KW-1185">Reference proteome</keyword>
<dbReference type="RefSeq" id="WP_147804490.1">
    <property type="nucleotide sequence ID" value="NZ_CP144914.1"/>
</dbReference>
<dbReference type="AlphaFoldDB" id="A0A5C7F290"/>
<name>A0A5C7F290_9BACI</name>
<reference evidence="1 2" key="1">
    <citation type="submission" date="2024-01" db="EMBL/GenBank/DDBJ databases">
        <title>Complete Genome Sequence of Alkalicoccus halolimnae BZ-SZ-XJ29T, a Moderately Halophilic Bacterium Isolated from a Salt Lake.</title>
        <authorList>
            <person name="Zhao B."/>
        </authorList>
    </citation>
    <scope>NUCLEOTIDE SEQUENCE [LARGE SCALE GENOMIC DNA]</scope>
    <source>
        <strain evidence="1 2">BZ-SZ-XJ29</strain>
    </source>
</reference>
<protein>
    <recommendedName>
        <fullName evidence="3">General stress protein 17M-like domain-containing protein</fullName>
    </recommendedName>
</protein>
<evidence type="ECO:0000313" key="1">
    <source>
        <dbReference type="EMBL" id="WWD79397.1"/>
    </source>
</evidence>
<dbReference type="EMBL" id="CP144914">
    <property type="protein sequence ID" value="WWD79397.1"/>
    <property type="molecule type" value="Genomic_DNA"/>
</dbReference>
<dbReference type="KEGG" id="ahal:FTX54_013375"/>
<dbReference type="OrthoDB" id="2914279at2"/>